<evidence type="ECO:0000256" key="6">
    <source>
        <dbReference type="ARBA" id="ARBA00023136"/>
    </source>
</evidence>
<evidence type="ECO:0000313" key="11">
    <source>
        <dbReference type="Proteomes" id="UP000291000"/>
    </source>
</evidence>
<proteinExistence type="inferred from homology"/>
<keyword evidence="11" id="KW-1185">Reference proteome</keyword>
<sequence>MIHFNTKSELVSGFNIEYAAGPFALFFIAEYANIIIIIIFTTTLFLGAFHSPYIPELYTINFTIKSLLLTITFL</sequence>
<evidence type="ECO:0000313" key="10">
    <source>
        <dbReference type="Ensembl" id="ENSCHIP00000029337.1"/>
    </source>
</evidence>
<name>A0A452FY89_CAPHI</name>
<dbReference type="GO" id="GO:0005743">
    <property type="term" value="C:mitochondrial inner membrane"/>
    <property type="evidence" value="ECO:0007669"/>
    <property type="project" value="UniProtKB-SubCell"/>
</dbReference>
<comment type="similarity">
    <text evidence="2 8">Belongs to the complex I subunit 1 family.</text>
</comment>
<dbReference type="Ensembl" id="ENSCHIT00000037207.1">
    <property type="protein sequence ID" value="ENSCHIP00000029337.1"/>
    <property type="gene ID" value="ENSCHIG00000024515.1"/>
</dbReference>
<dbReference type="OMA" id="FHSPYIP"/>
<dbReference type="AlphaFoldDB" id="A0A452FY89"/>
<keyword evidence="8" id="KW-0520">NAD</keyword>
<dbReference type="Bgee" id="ENSCHIG00000024515">
    <property type="expression patterns" value="Expressed in spleen and 1 other cell type or tissue"/>
</dbReference>
<dbReference type="Pfam" id="PF00146">
    <property type="entry name" value="NADHdh"/>
    <property type="match status" value="1"/>
</dbReference>
<reference evidence="10" key="2">
    <citation type="submission" date="2025-08" db="UniProtKB">
        <authorList>
            <consortium name="Ensembl"/>
        </authorList>
    </citation>
    <scope>IDENTIFICATION</scope>
</reference>
<dbReference type="PANTHER" id="PTHR11432:SF3">
    <property type="entry name" value="NADH-UBIQUINONE OXIDOREDUCTASE CHAIN 1"/>
    <property type="match status" value="1"/>
</dbReference>
<evidence type="ECO:0000256" key="1">
    <source>
        <dbReference type="ARBA" id="ARBA00004141"/>
    </source>
</evidence>
<dbReference type="GeneTree" id="ENSGT00940000165194"/>
<accession>A0A452FY89</accession>
<keyword evidence="6 9" id="KW-0472">Membrane</keyword>
<feature type="transmembrane region" description="Helical" evidence="9">
    <location>
        <begin position="23"/>
        <end position="49"/>
    </location>
</feature>
<evidence type="ECO:0000256" key="7">
    <source>
        <dbReference type="ARBA" id="ARBA00031024"/>
    </source>
</evidence>
<reference evidence="11" key="1">
    <citation type="submission" date="2016-04" db="EMBL/GenBank/DDBJ databases">
        <title>Polished mammalian reference genomes with single-molecule sequencing and chromosome conformation capture applied to the Capra hircus genome.</title>
        <authorList>
            <person name="Bickhart D.M."/>
            <person name="Koren S."/>
            <person name="Rosen B."/>
            <person name="Hastie A."/>
            <person name="Liachko I."/>
            <person name="Sullivan S.T."/>
            <person name="Burton J."/>
            <person name="Sayre B.L."/>
            <person name="Huson H.J."/>
            <person name="Lee J."/>
            <person name="Lam E."/>
            <person name="Kelley C.M."/>
            <person name="Hutchison J.L."/>
            <person name="Zhou Y."/>
            <person name="Sun J."/>
            <person name="Crisa A."/>
            <person name="Schwartz J.C."/>
            <person name="Hammond J.A."/>
            <person name="Schroeder S.G."/>
            <person name="Liu G.E."/>
            <person name="Dunham M."/>
            <person name="Shendure J."/>
            <person name="Sonstegard T.S."/>
            <person name="Phillippy A.M."/>
            <person name="Van Tassell C.P."/>
            <person name="Smith T.P."/>
        </authorList>
    </citation>
    <scope>NUCLEOTIDE SEQUENCE [LARGE SCALE GENOMIC DNA]</scope>
</reference>
<evidence type="ECO:0000256" key="3">
    <source>
        <dbReference type="ARBA" id="ARBA00021009"/>
    </source>
</evidence>
<reference evidence="10" key="3">
    <citation type="submission" date="2025-09" db="UniProtKB">
        <authorList>
            <consortium name="Ensembl"/>
        </authorList>
    </citation>
    <scope>IDENTIFICATION</scope>
</reference>
<dbReference type="InterPro" id="IPR001694">
    <property type="entry name" value="NADH_UbQ_OxRdtase_su1/FPO"/>
</dbReference>
<comment type="subcellular location">
    <subcellularLocation>
        <location evidence="1">Membrane</location>
        <topology evidence="1">Multi-pass membrane protein</topology>
    </subcellularLocation>
    <subcellularLocation>
        <location evidence="8">Mitochondrion inner membrane</location>
        <topology evidence="8">Multi-pass membrane protein</topology>
    </subcellularLocation>
</comment>
<evidence type="ECO:0000256" key="5">
    <source>
        <dbReference type="ARBA" id="ARBA00022989"/>
    </source>
</evidence>
<keyword evidence="4 8" id="KW-0812">Transmembrane</keyword>
<evidence type="ECO:0000256" key="4">
    <source>
        <dbReference type="ARBA" id="ARBA00022692"/>
    </source>
</evidence>
<dbReference type="PANTHER" id="PTHR11432">
    <property type="entry name" value="NADH DEHYDROGENASE SUBUNIT 1"/>
    <property type="match status" value="1"/>
</dbReference>
<evidence type="ECO:0000256" key="2">
    <source>
        <dbReference type="ARBA" id="ARBA00010535"/>
    </source>
</evidence>
<dbReference type="Proteomes" id="UP000291000">
    <property type="component" value="Unassembled WGS sequence"/>
</dbReference>
<protein>
    <recommendedName>
        <fullName evidence="3">NADH-ubiquinone oxidoreductase chain 1</fullName>
    </recommendedName>
    <alternativeName>
        <fullName evidence="7">NADH dehydrogenase subunit 1</fullName>
    </alternativeName>
</protein>
<organism evidence="10 11">
    <name type="scientific">Capra hircus</name>
    <name type="common">Goat</name>
    <dbReference type="NCBI Taxonomy" id="9925"/>
    <lineage>
        <taxon>Eukaryota</taxon>
        <taxon>Metazoa</taxon>
        <taxon>Chordata</taxon>
        <taxon>Craniata</taxon>
        <taxon>Vertebrata</taxon>
        <taxon>Euteleostomi</taxon>
        <taxon>Mammalia</taxon>
        <taxon>Eutheria</taxon>
        <taxon>Laurasiatheria</taxon>
        <taxon>Artiodactyla</taxon>
        <taxon>Ruminantia</taxon>
        <taxon>Pecora</taxon>
        <taxon>Bovidae</taxon>
        <taxon>Caprinae</taxon>
        <taxon>Capra</taxon>
    </lineage>
</organism>
<dbReference type="STRING" id="9925.ENSCHIP00000029337"/>
<dbReference type="GO" id="GO:0003954">
    <property type="term" value="F:NADH dehydrogenase activity"/>
    <property type="evidence" value="ECO:0007669"/>
    <property type="project" value="TreeGrafter"/>
</dbReference>
<evidence type="ECO:0000256" key="9">
    <source>
        <dbReference type="SAM" id="Phobius"/>
    </source>
</evidence>
<evidence type="ECO:0000256" key="8">
    <source>
        <dbReference type="RuleBase" id="RU000471"/>
    </source>
</evidence>
<keyword evidence="5 9" id="KW-1133">Transmembrane helix</keyword>
<dbReference type="GO" id="GO:0009060">
    <property type="term" value="P:aerobic respiration"/>
    <property type="evidence" value="ECO:0007669"/>
    <property type="project" value="TreeGrafter"/>
</dbReference>